<dbReference type="EMBL" id="BAAAZT010000052">
    <property type="protein sequence ID" value="GAA3902733.1"/>
    <property type="molecule type" value="Genomic_DNA"/>
</dbReference>
<dbReference type="RefSeq" id="WP_344703222.1">
    <property type="nucleotide sequence ID" value="NZ_BAAAZT010000052.1"/>
</dbReference>
<protein>
    <submittedName>
        <fullName evidence="1">Uncharacterized protein</fullName>
    </submittedName>
</protein>
<name>A0ABP7LLH3_9GAMM</name>
<proteinExistence type="predicted"/>
<gene>
    <name evidence="1" type="ORF">GCM10022228_11380</name>
</gene>
<dbReference type="Proteomes" id="UP001500133">
    <property type="component" value="Unassembled WGS sequence"/>
</dbReference>
<reference evidence="2" key="1">
    <citation type="journal article" date="2019" name="Int. J. Syst. Evol. Microbiol.">
        <title>The Global Catalogue of Microorganisms (GCM) 10K type strain sequencing project: providing services to taxonomists for standard genome sequencing and annotation.</title>
        <authorList>
            <consortium name="The Broad Institute Genomics Platform"/>
            <consortium name="The Broad Institute Genome Sequencing Center for Infectious Disease"/>
            <person name="Wu L."/>
            <person name="Ma J."/>
        </authorList>
    </citation>
    <scope>NUCLEOTIDE SEQUENCE [LARGE SCALE GENOMIC DNA]</scope>
    <source>
        <strain evidence="2">JCM 16914</strain>
    </source>
</reference>
<sequence length="144" mass="16703">MPQFPVVDIEPEWVIDDEPMGTKEKAWIERPGDIHPWLFKFSRVNDGVATGEHWAEKVAAEVAELLRIPHATVELARFQQRWGSLTRSFEALHQEDVELVHGNELLDGVIEGYDRHKLRGQHDHTLQNILKVVDRITQDDPEQR</sequence>
<evidence type="ECO:0000313" key="1">
    <source>
        <dbReference type="EMBL" id="GAA3902733.1"/>
    </source>
</evidence>
<keyword evidence="2" id="KW-1185">Reference proteome</keyword>
<organism evidence="1 2">
    <name type="scientific">Halomonas cibimaris</name>
    <dbReference type="NCBI Taxonomy" id="657012"/>
    <lineage>
        <taxon>Bacteria</taxon>
        <taxon>Pseudomonadati</taxon>
        <taxon>Pseudomonadota</taxon>
        <taxon>Gammaproteobacteria</taxon>
        <taxon>Oceanospirillales</taxon>
        <taxon>Halomonadaceae</taxon>
        <taxon>Halomonas</taxon>
    </lineage>
</organism>
<comment type="caution">
    <text evidence="1">The sequence shown here is derived from an EMBL/GenBank/DDBJ whole genome shotgun (WGS) entry which is preliminary data.</text>
</comment>
<evidence type="ECO:0000313" key="2">
    <source>
        <dbReference type="Proteomes" id="UP001500133"/>
    </source>
</evidence>
<accession>A0ABP7LLH3</accession>